<dbReference type="InterPro" id="IPR036291">
    <property type="entry name" value="NAD(P)-bd_dom_sf"/>
</dbReference>
<reference evidence="2" key="1">
    <citation type="journal article" date="2014" name="Genome Announc.">
        <title>Draft Genome Sequences of Three Alkaliphilic Bacillus Strains, Bacillus wakoensis JCM 9140T, Bacillus akibai JCM 9157T, and Bacillus hemicellulosilyticus JCM 9152T.</title>
        <authorList>
            <person name="Yuki M."/>
            <person name="Oshima K."/>
            <person name="Suda W."/>
            <person name="Oshida Y."/>
            <person name="Kitamura K."/>
            <person name="Iida T."/>
            <person name="Hattori M."/>
            <person name="Ohkuma M."/>
        </authorList>
    </citation>
    <scope>NUCLEOTIDE SEQUENCE [LARGE SCALE GENOMIC DNA]</scope>
    <source>
        <strain evidence="2">JCM 9152</strain>
    </source>
</reference>
<evidence type="ECO:0000259" key="1">
    <source>
        <dbReference type="Pfam" id="PF03435"/>
    </source>
</evidence>
<dbReference type="STRING" id="1236971.JCM9152_4068"/>
<proteinExistence type="predicted"/>
<dbReference type="RefSeq" id="WP_035346838.1">
    <property type="nucleotide sequence ID" value="NZ_BAUU01000039.1"/>
</dbReference>
<dbReference type="Gene3D" id="3.40.50.720">
    <property type="entry name" value="NAD(P)-binding Rossmann-like Domain"/>
    <property type="match status" value="1"/>
</dbReference>
<name>W4QKC7_9BACI</name>
<dbReference type="Proteomes" id="UP000018895">
    <property type="component" value="Unassembled WGS sequence"/>
</dbReference>
<dbReference type="InterPro" id="IPR005097">
    <property type="entry name" value="Sacchrp_dh_NADP-bd"/>
</dbReference>
<dbReference type="SUPFAM" id="SSF51735">
    <property type="entry name" value="NAD(P)-binding Rossmann-fold domains"/>
    <property type="match status" value="1"/>
</dbReference>
<keyword evidence="3" id="KW-1185">Reference proteome</keyword>
<accession>W4QKC7</accession>
<dbReference type="Pfam" id="PF03435">
    <property type="entry name" value="Sacchrp_dh_NADP"/>
    <property type="match status" value="1"/>
</dbReference>
<comment type="caution">
    <text evidence="2">The sequence shown here is derived from an EMBL/GenBank/DDBJ whole genome shotgun (WGS) entry which is preliminary data.</text>
</comment>
<dbReference type="AlphaFoldDB" id="W4QKC7"/>
<protein>
    <recommendedName>
        <fullName evidence="1">Saccharopine dehydrogenase NADP binding domain-containing protein</fullName>
    </recommendedName>
</protein>
<dbReference type="EMBL" id="BAUU01000039">
    <property type="protein sequence ID" value="GAE32531.1"/>
    <property type="molecule type" value="Genomic_DNA"/>
</dbReference>
<feature type="domain" description="Saccharopine dehydrogenase NADP binding" evidence="1">
    <location>
        <begin position="4"/>
        <end position="106"/>
    </location>
</feature>
<gene>
    <name evidence="2" type="ORF">JCM9152_4068</name>
</gene>
<organism evidence="2 3">
    <name type="scientific">Halalkalibacter hemicellulosilyticusJCM 9152</name>
    <dbReference type="NCBI Taxonomy" id="1236971"/>
    <lineage>
        <taxon>Bacteria</taxon>
        <taxon>Bacillati</taxon>
        <taxon>Bacillota</taxon>
        <taxon>Bacilli</taxon>
        <taxon>Bacillales</taxon>
        <taxon>Bacillaceae</taxon>
        <taxon>Halalkalibacter</taxon>
    </lineage>
</organism>
<dbReference type="PANTHER" id="PTHR43796">
    <property type="entry name" value="CARBOXYNORSPERMIDINE SYNTHASE"/>
    <property type="match status" value="1"/>
</dbReference>
<evidence type="ECO:0000313" key="3">
    <source>
        <dbReference type="Proteomes" id="UP000018895"/>
    </source>
</evidence>
<dbReference type="OrthoDB" id="2666787at2"/>
<dbReference type="Gene3D" id="3.30.360.10">
    <property type="entry name" value="Dihydrodipicolinate Reductase, domain 2"/>
    <property type="match status" value="1"/>
</dbReference>
<dbReference type="PANTHER" id="PTHR43796:SF2">
    <property type="entry name" value="CARBOXYNORSPERMIDINE SYNTHASE"/>
    <property type="match status" value="1"/>
</dbReference>
<sequence length="352" mass="39355">MKKVLIIGSSGILGKLVCAEVLSIMKSEAQLIVADYHIERGKQLAQSLGNQTDFCYVDLTNRASIETAIHYVDVVIVALKQEEPTVQKLCIEKQVHCIDVNPFSSFSKQVELFHNQALEKEVSSVIMSGFYPGLSALLVKKAVEHFDEVINVDVALLQNTNAKAGITGMVDMLRIISKPVTKDGQLTYPGFTKHKKLPFGRQQTLKTVREIHHDEKEYVARKLGVTSMHYWTGWNSNRFNHILSVLKNTGLLKLIVTMENPKRLTRFVNHNESKGEEAFLTVEVTGRILGEQKKKAWVLSTPSDYQLTAMVTAALVKAVGSHHAGVVFPFELTDVDMVLTLIDSPKISLLEW</sequence>
<evidence type="ECO:0000313" key="2">
    <source>
        <dbReference type="EMBL" id="GAE32531.1"/>
    </source>
</evidence>